<gene>
    <name evidence="1" type="ORF">HAHE_30040</name>
</gene>
<keyword evidence="2" id="KW-1185">Reference proteome</keyword>
<dbReference type="EMBL" id="AP024702">
    <property type="protein sequence ID" value="BCX49096.1"/>
    <property type="molecule type" value="Genomic_DNA"/>
</dbReference>
<dbReference type="Proteomes" id="UP001374893">
    <property type="component" value="Chromosome"/>
</dbReference>
<dbReference type="RefSeq" id="WP_338685554.1">
    <property type="nucleotide sequence ID" value="NZ_AP024702.1"/>
</dbReference>
<evidence type="ECO:0000313" key="2">
    <source>
        <dbReference type="Proteomes" id="UP001374893"/>
    </source>
</evidence>
<proteinExistence type="predicted"/>
<accession>A0ABM7RBS4</accession>
<sequence>MPKALLLFWLFLMPIAHGQAILEPPFGLKWGDSPTKLLDWAGRHELDVQITMPGKSPELRVFRIERPAAPLPDSEARAVEARFIDGKLIEVTVHYGDPGKGAEAIEAEFNTMKRKLGVEFGPLTANQQQRKTEDRFTTRTLSFHREPVRGLFLLLAFTEVEDLLRKSRQATFSLIYRNDNLRQRIESKPAGGGSADGK</sequence>
<name>A0ABM7RBS4_9BACT</name>
<evidence type="ECO:0000313" key="1">
    <source>
        <dbReference type="EMBL" id="BCX49096.1"/>
    </source>
</evidence>
<organism evidence="1 2">
    <name type="scientific">Haloferula helveola</name>
    <dbReference type="NCBI Taxonomy" id="490095"/>
    <lineage>
        <taxon>Bacteria</taxon>
        <taxon>Pseudomonadati</taxon>
        <taxon>Verrucomicrobiota</taxon>
        <taxon>Verrucomicrobiia</taxon>
        <taxon>Verrucomicrobiales</taxon>
        <taxon>Verrucomicrobiaceae</taxon>
        <taxon>Haloferula</taxon>
    </lineage>
</organism>
<protein>
    <submittedName>
        <fullName evidence="1">Uncharacterized protein</fullName>
    </submittedName>
</protein>
<reference evidence="1 2" key="1">
    <citation type="submission" date="2021-06" db="EMBL/GenBank/DDBJ databases">
        <title>Complete genome of Haloferula helveola possessing various polysaccharide degrading enzymes.</title>
        <authorList>
            <person name="Takami H."/>
            <person name="Huang C."/>
            <person name="Hamasaki K."/>
        </authorList>
    </citation>
    <scope>NUCLEOTIDE SEQUENCE [LARGE SCALE GENOMIC DNA]</scope>
    <source>
        <strain evidence="1 2">CN-1</strain>
    </source>
</reference>